<dbReference type="Pfam" id="PF04434">
    <property type="entry name" value="SWIM"/>
    <property type="match status" value="1"/>
</dbReference>
<dbReference type="Proteomes" id="UP000011116">
    <property type="component" value="Chromosome 6H"/>
</dbReference>
<evidence type="ECO:0000256" key="7">
    <source>
        <dbReference type="PROSITE-ProRule" id="PRU00325"/>
    </source>
</evidence>
<reference evidence="9" key="2">
    <citation type="submission" date="2020-10" db="EMBL/GenBank/DDBJ databases">
        <authorList>
            <person name="Scholz U."/>
            <person name="Mascher M."/>
            <person name="Fiebig A."/>
        </authorList>
    </citation>
    <scope>NUCLEOTIDE SEQUENCE [LARGE SCALE GENOMIC DNA]</scope>
    <source>
        <strain evidence="9">cv. Morex</strain>
    </source>
</reference>
<keyword evidence="1" id="KW-0815">Transposition</keyword>
<keyword evidence="10" id="KW-1185">Reference proteome</keyword>
<keyword evidence="2" id="KW-0479">Metal-binding</keyword>
<dbReference type="GO" id="GO:0006313">
    <property type="term" value="P:DNA transposition"/>
    <property type="evidence" value="ECO:0007669"/>
    <property type="project" value="InterPro"/>
</dbReference>
<protein>
    <recommendedName>
        <fullName evidence="8">SWIM-type domain-containing protein</fullName>
    </recommendedName>
</protein>
<reference evidence="10" key="1">
    <citation type="journal article" date="2012" name="Nature">
        <title>A physical, genetic and functional sequence assembly of the barley genome.</title>
        <authorList>
            <consortium name="The International Barley Genome Sequencing Consortium"/>
            <person name="Mayer K.F."/>
            <person name="Waugh R."/>
            <person name="Brown J.W."/>
            <person name="Schulman A."/>
            <person name="Langridge P."/>
            <person name="Platzer M."/>
            <person name="Fincher G.B."/>
            <person name="Muehlbauer G.J."/>
            <person name="Sato K."/>
            <person name="Close T.J."/>
            <person name="Wise R.P."/>
            <person name="Stein N."/>
        </authorList>
    </citation>
    <scope>NUCLEOTIDE SEQUENCE [LARGE SCALE GENOMIC DNA]</scope>
    <source>
        <strain evidence="10">cv. Morex</strain>
    </source>
</reference>
<feature type="domain" description="SWIM-type" evidence="8">
    <location>
        <begin position="384"/>
        <end position="420"/>
    </location>
</feature>
<evidence type="ECO:0000256" key="3">
    <source>
        <dbReference type="ARBA" id="ARBA00022771"/>
    </source>
</evidence>
<name>A0A8I6YHX1_HORVV</name>
<dbReference type="GO" id="GO:0008270">
    <property type="term" value="F:zinc ion binding"/>
    <property type="evidence" value="ECO:0007669"/>
    <property type="project" value="UniProtKB-KW"/>
</dbReference>
<dbReference type="GO" id="GO:0004803">
    <property type="term" value="F:transposase activity"/>
    <property type="evidence" value="ECO:0007669"/>
    <property type="project" value="InterPro"/>
</dbReference>
<evidence type="ECO:0000313" key="9">
    <source>
        <dbReference type="EnsemblPlants" id="HORVU.MOREX.r3.6HG0565240.1.CDS1"/>
    </source>
</evidence>
<sequence length="584" mass="68568">MKQCNIPTRKIVAVLAYIRGGMDKLPYNKRKVSNYGTSISREMENTDVMEVQQFFQKKQAESPVFCYSIEVDAKNKVRSVFWSDARSRLMYQEYGDCISFDTTFLTNKYNLPFAPFVGVSPHAKTYLFACALIVNESANTFKWLFQQFLAAMGGKAPRSIITDQDKGMENAIKDVFPQATHRTCLFHVKKKVEEKMGRVFQLNEGLYEEFQDIVDHSLTEKEFETLWQQMIDDYKVGEVKFFQDMWAARKRFVPVYFKTKFFPFIQTTARSEGTNALFKKGVGPQFSMTSFLREYQRILDNIHANEDELDHNALHKKVSSRSFSTNYYIERQAHSLYNISIFRKFQFILNDVTRLQIREEEKMKLYTVYQAKNYHKKEHRARLYLVQVDTDREEYSCICCKFEKDGILCSHILKVILHLEINEIPEKYIIDRWRKRSKKMKRSKAVPMHLDNDSLRYNVIGFRLMQVGIAASKNQKKFEYLLTLMDMVDEHFDAMDKEEEDVAGHDAQTKECNSTHLTIGTLSTMPDSMGKNSTIELLNPDKAHTKGRPRMMKIPERIRAKRFYKCGHCNEHDHTIKKCPNLDK</sequence>
<keyword evidence="4" id="KW-0862">Zinc</keyword>
<dbReference type="InterPro" id="IPR018289">
    <property type="entry name" value="MULE_transposase_dom"/>
</dbReference>
<reference evidence="9" key="3">
    <citation type="submission" date="2022-01" db="UniProtKB">
        <authorList>
            <consortium name="EnsemblPlants"/>
        </authorList>
    </citation>
    <scope>IDENTIFICATION</scope>
    <source>
        <strain evidence="9">subsp. vulgare</strain>
    </source>
</reference>
<evidence type="ECO:0000313" key="10">
    <source>
        <dbReference type="Proteomes" id="UP000011116"/>
    </source>
</evidence>
<evidence type="ECO:0000256" key="2">
    <source>
        <dbReference type="ARBA" id="ARBA00022723"/>
    </source>
</evidence>
<dbReference type="GO" id="GO:0003677">
    <property type="term" value="F:DNA binding"/>
    <property type="evidence" value="ECO:0007669"/>
    <property type="project" value="UniProtKB-KW"/>
</dbReference>
<dbReference type="AlphaFoldDB" id="A0A8I6YHX1"/>
<organism evidence="9 10">
    <name type="scientific">Hordeum vulgare subsp. vulgare</name>
    <name type="common">Domesticated barley</name>
    <dbReference type="NCBI Taxonomy" id="112509"/>
    <lineage>
        <taxon>Eukaryota</taxon>
        <taxon>Viridiplantae</taxon>
        <taxon>Streptophyta</taxon>
        <taxon>Embryophyta</taxon>
        <taxon>Tracheophyta</taxon>
        <taxon>Spermatophyta</taxon>
        <taxon>Magnoliopsida</taxon>
        <taxon>Liliopsida</taxon>
        <taxon>Poales</taxon>
        <taxon>Poaceae</taxon>
        <taxon>BOP clade</taxon>
        <taxon>Pooideae</taxon>
        <taxon>Triticodae</taxon>
        <taxon>Triticeae</taxon>
        <taxon>Hordeinae</taxon>
        <taxon>Hordeum</taxon>
    </lineage>
</organism>
<accession>A0A8I6YHX1</accession>
<dbReference type="EnsemblPlants" id="HORVU.MOREX.r3.6HG0565240.1">
    <property type="protein sequence ID" value="HORVU.MOREX.r3.6HG0565240.1.CDS1"/>
    <property type="gene ID" value="HORVU.MOREX.r3.6HG0565240"/>
</dbReference>
<dbReference type="PROSITE" id="PS01007">
    <property type="entry name" value="TRANSPOSASE_MUTATOR"/>
    <property type="match status" value="1"/>
</dbReference>
<proteinExistence type="predicted"/>
<evidence type="ECO:0000256" key="1">
    <source>
        <dbReference type="ARBA" id="ARBA00022578"/>
    </source>
</evidence>
<keyword evidence="5" id="KW-0238">DNA-binding</keyword>
<dbReference type="PANTHER" id="PTHR47718">
    <property type="entry name" value="OS01G0519700 PROTEIN"/>
    <property type="match status" value="1"/>
</dbReference>
<keyword evidence="3 7" id="KW-0863">Zinc-finger</keyword>
<evidence type="ECO:0000256" key="6">
    <source>
        <dbReference type="ARBA" id="ARBA00023172"/>
    </source>
</evidence>
<evidence type="ECO:0000256" key="5">
    <source>
        <dbReference type="ARBA" id="ARBA00023125"/>
    </source>
</evidence>
<evidence type="ECO:0000259" key="8">
    <source>
        <dbReference type="PROSITE" id="PS50966"/>
    </source>
</evidence>
<evidence type="ECO:0000256" key="4">
    <source>
        <dbReference type="ARBA" id="ARBA00022833"/>
    </source>
</evidence>
<dbReference type="InterPro" id="IPR006564">
    <property type="entry name" value="Znf_PMZ"/>
</dbReference>
<dbReference type="Gramene" id="HORVU.MOREX.r3.6HG0565240.1">
    <property type="protein sequence ID" value="HORVU.MOREX.r3.6HG0565240.1.CDS1"/>
    <property type="gene ID" value="HORVU.MOREX.r3.6HG0565240"/>
</dbReference>
<dbReference type="PROSITE" id="PS50966">
    <property type="entry name" value="ZF_SWIM"/>
    <property type="match status" value="1"/>
</dbReference>
<dbReference type="PANTHER" id="PTHR47718:SF5">
    <property type="entry name" value="PROTEIN FAR1-RELATED SEQUENCE 8-LIKE"/>
    <property type="match status" value="1"/>
</dbReference>
<dbReference type="Pfam" id="PF10551">
    <property type="entry name" value="MULE"/>
    <property type="match status" value="1"/>
</dbReference>
<dbReference type="InterPro" id="IPR007527">
    <property type="entry name" value="Znf_SWIM"/>
</dbReference>
<keyword evidence="6" id="KW-0233">DNA recombination</keyword>
<dbReference type="InterPro" id="IPR001207">
    <property type="entry name" value="Transposase_mutator"/>
</dbReference>
<dbReference type="SMART" id="SM00575">
    <property type="entry name" value="ZnF_PMZ"/>
    <property type="match status" value="1"/>
</dbReference>